<dbReference type="GO" id="GO:0070006">
    <property type="term" value="F:metalloaminopeptidase activity"/>
    <property type="evidence" value="ECO:0007669"/>
    <property type="project" value="UniProtKB-UniRule"/>
</dbReference>
<feature type="binding site" evidence="6">
    <location>
        <position position="240"/>
    </location>
    <ligand>
        <name>a divalent metal cation</name>
        <dbReference type="ChEBI" id="CHEBI:60240"/>
        <label>2</label>
        <note>catalytic</note>
    </ligand>
</feature>
<feature type="binding site" evidence="6">
    <location>
        <position position="240"/>
    </location>
    <ligand>
        <name>a divalent metal cation</name>
        <dbReference type="ChEBI" id="CHEBI:60240"/>
        <label>1</label>
    </ligand>
</feature>
<organism evidence="9 10">
    <name type="scientific">Candidatus Ryanbacteria bacterium CG10_big_fil_rev_8_21_14_0_10_43_42</name>
    <dbReference type="NCBI Taxonomy" id="1974864"/>
    <lineage>
        <taxon>Bacteria</taxon>
        <taxon>Candidatus Ryaniibacteriota</taxon>
    </lineage>
</organism>
<proteinExistence type="inferred from homology"/>
<evidence type="ECO:0000256" key="6">
    <source>
        <dbReference type="HAMAP-Rule" id="MF_01974"/>
    </source>
</evidence>
<comment type="subunit">
    <text evidence="6">Monomer.</text>
</comment>
<feature type="domain" description="Peptidase M24" evidence="8">
    <location>
        <begin position="13"/>
        <end position="247"/>
    </location>
</feature>
<feature type="binding site" evidence="6">
    <location>
        <position position="112"/>
    </location>
    <ligand>
        <name>a divalent metal cation</name>
        <dbReference type="ChEBI" id="CHEBI:60240"/>
        <label>1</label>
    </ligand>
</feature>
<evidence type="ECO:0000256" key="3">
    <source>
        <dbReference type="ARBA" id="ARBA00022670"/>
    </source>
</evidence>
<gene>
    <name evidence="6 9" type="primary">map</name>
    <name evidence="9" type="ORF">COU90_00810</name>
</gene>
<dbReference type="Pfam" id="PF00557">
    <property type="entry name" value="Peptidase_M24"/>
    <property type="match status" value="1"/>
</dbReference>
<keyword evidence="4 6" id="KW-0479">Metal-binding</keyword>
<keyword evidence="5 6" id="KW-0378">Hydrolase</keyword>
<evidence type="ECO:0000256" key="5">
    <source>
        <dbReference type="ARBA" id="ARBA00022801"/>
    </source>
</evidence>
<feature type="binding site" evidence="6">
    <location>
        <position position="209"/>
    </location>
    <ligand>
        <name>a divalent metal cation</name>
        <dbReference type="ChEBI" id="CHEBI:60240"/>
        <label>2</label>
        <note>catalytic</note>
    </ligand>
</feature>
<dbReference type="Gene3D" id="3.90.230.10">
    <property type="entry name" value="Creatinase/methionine aminopeptidase superfamily"/>
    <property type="match status" value="1"/>
</dbReference>
<dbReference type="GO" id="GO:0046872">
    <property type="term" value="F:metal ion binding"/>
    <property type="evidence" value="ECO:0007669"/>
    <property type="project" value="UniProtKB-UniRule"/>
</dbReference>
<feature type="binding site" evidence="6">
    <location>
        <position position="101"/>
    </location>
    <ligand>
        <name>a divalent metal cation</name>
        <dbReference type="ChEBI" id="CHEBI:60240"/>
        <label>1</label>
    </ligand>
</feature>
<evidence type="ECO:0000313" key="10">
    <source>
        <dbReference type="Proteomes" id="UP000229098"/>
    </source>
</evidence>
<protein>
    <recommendedName>
        <fullName evidence="6 7">Methionine aminopeptidase</fullName>
        <shortName evidence="6">MAP</shortName>
        <shortName evidence="6">MetAP</shortName>
        <ecNumber evidence="6 7">3.4.11.18</ecNumber>
    </recommendedName>
    <alternativeName>
        <fullName evidence="6">Peptidase M</fullName>
    </alternativeName>
</protein>
<dbReference type="NCBIfam" id="TIGR00500">
    <property type="entry name" value="met_pdase_I"/>
    <property type="match status" value="1"/>
</dbReference>
<evidence type="ECO:0000256" key="7">
    <source>
        <dbReference type="RuleBase" id="RU003653"/>
    </source>
</evidence>
<dbReference type="PRINTS" id="PR00599">
    <property type="entry name" value="MAPEPTIDASE"/>
</dbReference>
<comment type="function">
    <text evidence="1 6">Removes the N-terminal methionine from nascent proteins. The N-terminal methionine is often cleaved when the second residue in the primary sequence is small and uncharged (Met-Ala-, Cys, Gly, Pro, Ser, Thr, or Val). Requires deformylation of the N(alpha)-formylated initiator methionine before it can be hydrolyzed.</text>
</comment>
<evidence type="ECO:0000313" key="9">
    <source>
        <dbReference type="EMBL" id="PJE64792.1"/>
    </source>
</evidence>
<feature type="binding site" evidence="6">
    <location>
        <position position="112"/>
    </location>
    <ligand>
        <name>a divalent metal cation</name>
        <dbReference type="ChEBI" id="CHEBI:60240"/>
        <label>2</label>
        <note>catalytic</note>
    </ligand>
</feature>
<dbReference type="GO" id="GO:0006508">
    <property type="term" value="P:proteolysis"/>
    <property type="evidence" value="ECO:0007669"/>
    <property type="project" value="UniProtKB-KW"/>
</dbReference>
<dbReference type="GO" id="GO:0004239">
    <property type="term" value="F:initiator methionyl aminopeptidase activity"/>
    <property type="evidence" value="ECO:0007669"/>
    <property type="project" value="UniProtKB-UniRule"/>
</dbReference>
<dbReference type="CDD" id="cd01086">
    <property type="entry name" value="MetAP1"/>
    <property type="match status" value="1"/>
</dbReference>
<comment type="similarity">
    <text evidence="6">Belongs to the peptidase M24A family. Methionine aminopeptidase type 1 subfamily.</text>
</comment>
<dbReference type="GO" id="GO:0005829">
    <property type="term" value="C:cytosol"/>
    <property type="evidence" value="ECO:0007669"/>
    <property type="project" value="TreeGrafter"/>
</dbReference>
<dbReference type="PANTHER" id="PTHR43330:SF27">
    <property type="entry name" value="METHIONINE AMINOPEPTIDASE"/>
    <property type="match status" value="1"/>
</dbReference>
<feature type="binding site" evidence="6">
    <location>
        <position position="83"/>
    </location>
    <ligand>
        <name>substrate</name>
    </ligand>
</feature>
<keyword evidence="3 6" id="KW-0645">Protease</keyword>
<evidence type="ECO:0000256" key="2">
    <source>
        <dbReference type="ARBA" id="ARBA00022438"/>
    </source>
</evidence>
<dbReference type="EC" id="3.4.11.18" evidence="6 7"/>
<comment type="caution">
    <text evidence="9">The sequence shown here is derived from an EMBL/GenBank/DDBJ whole genome shotgun (WGS) entry which is preliminary data.</text>
</comment>
<dbReference type="InterPro" id="IPR036005">
    <property type="entry name" value="Creatinase/aminopeptidase-like"/>
</dbReference>
<dbReference type="AlphaFoldDB" id="A0A2M8KY36"/>
<dbReference type="EMBL" id="PFEF01000003">
    <property type="protein sequence ID" value="PJE64792.1"/>
    <property type="molecule type" value="Genomic_DNA"/>
</dbReference>
<sequence>MSLIKTPEEIKVLREGGHKLASVLSRIADAVRPGISTADLDTLAEDLIRKEGGESAFKGYKAFGAKTAYPGTVCTSINEEVVHGIPSKTRILAEGDIIGLDIGMKYGGLYTDTAVTVPVGTIDSAARELIFVTNSALTEGIRAICAGAHVGDIGNAIETYVRSKGMYGIVKDLVGHGVGHAVHEDPPIPNYRTKGRGPSLVPGMVLALEPMLTLGAAGVMIAKDHWTWSTRDGSLSAHFEHTILVTKEGAEILTKE</sequence>
<dbReference type="InterPro" id="IPR000994">
    <property type="entry name" value="Pept_M24"/>
</dbReference>
<evidence type="ECO:0000259" key="8">
    <source>
        <dbReference type="Pfam" id="PF00557"/>
    </source>
</evidence>
<comment type="cofactor">
    <cofactor evidence="6">
        <name>Co(2+)</name>
        <dbReference type="ChEBI" id="CHEBI:48828"/>
    </cofactor>
    <cofactor evidence="6">
        <name>Zn(2+)</name>
        <dbReference type="ChEBI" id="CHEBI:29105"/>
    </cofactor>
    <cofactor evidence="6">
        <name>Mn(2+)</name>
        <dbReference type="ChEBI" id="CHEBI:29035"/>
    </cofactor>
    <cofactor evidence="6">
        <name>Fe(2+)</name>
        <dbReference type="ChEBI" id="CHEBI:29033"/>
    </cofactor>
    <text evidence="6">Binds 2 divalent metal cations per subunit. Has a high-affinity and a low affinity metal-binding site. The true nature of the physiological cofactor is under debate. The enzyme is active with cobalt, zinc, manganese or divalent iron ions. Most likely, methionine aminopeptidases function as mononuclear Fe(2+)-metalloproteases under physiological conditions, and the catalytically relevant metal-binding site has been assigned to the histidine-containing high-affinity site.</text>
</comment>
<comment type="catalytic activity">
    <reaction evidence="6 7">
        <text>Release of N-terminal amino acids, preferentially methionine, from peptides and arylamides.</text>
        <dbReference type="EC" id="3.4.11.18"/>
    </reaction>
</comment>
<dbReference type="PANTHER" id="PTHR43330">
    <property type="entry name" value="METHIONINE AMINOPEPTIDASE"/>
    <property type="match status" value="1"/>
</dbReference>
<dbReference type="Proteomes" id="UP000229098">
    <property type="component" value="Unassembled WGS sequence"/>
</dbReference>
<reference evidence="10" key="1">
    <citation type="submission" date="2017-09" db="EMBL/GenBank/DDBJ databases">
        <title>Depth-based differentiation of microbial function through sediment-hosted aquifers and enrichment of novel symbionts in the deep terrestrial subsurface.</title>
        <authorList>
            <person name="Probst A.J."/>
            <person name="Ladd B."/>
            <person name="Jarett J.K."/>
            <person name="Geller-Mcgrath D.E."/>
            <person name="Sieber C.M.K."/>
            <person name="Emerson J.B."/>
            <person name="Anantharaman K."/>
            <person name="Thomas B.C."/>
            <person name="Malmstrom R."/>
            <person name="Stieglmeier M."/>
            <person name="Klingl A."/>
            <person name="Woyke T."/>
            <person name="Ryan C.M."/>
            <person name="Banfield J.F."/>
        </authorList>
    </citation>
    <scope>NUCLEOTIDE SEQUENCE [LARGE SCALE GENOMIC DNA]</scope>
</reference>
<keyword evidence="2 6" id="KW-0031">Aminopeptidase</keyword>
<feature type="binding site" evidence="6">
    <location>
        <position position="183"/>
    </location>
    <ligand>
        <name>substrate</name>
    </ligand>
</feature>
<dbReference type="InterPro" id="IPR001714">
    <property type="entry name" value="Pept_M24_MAP"/>
</dbReference>
<name>A0A2M8KY36_9BACT</name>
<dbReference type="InterPro" id="IPR002467">
    <property type="entry name" value="Pept_M24A_MAP1"/>
</dbReference>
<evidence type="ECO:0000256" key="4">
    <source>
        <dbReference type="ARBA" id="ARBA00022723"/>
    </source>
</evidence>
<accession>A0A2M8KY36</accession>
<feature type="binding site" evidence="6">
    <location>
        <position position="176"/>
    </location>
    <ligand>
        <name>a divalent metal cation</name>
        <dbReference type="ChEBI" id="CHEBI:60240"/>
        <label>2</label>
        <note>catalytic</note>
    </ligand>
</feature>
<dbReference type="SUPFAM" id="SSF55920">
    <property type="entry name" value="Creatinase/aminopeptidase"/>
    <property type="match status" value="1"/>
</dbReference>
<dbReference type="HAMAP" id="MF_01974">
    <property type="entry name" value="MetAP_1"/>
    <property type="match status" value="1"/>
</dbReference>
<evidence type="ECO:0000256" key="1">
    <source>
        <dbReference type="ARBA" id="ARBA00002521"/>
    </source>
</evidence>